<evidence type="ECO:0000313" key="2">
    <source>
        <dbReference type="EMBL" id="CAG7732477.1"/>
    </source>
</evidence>
<dbReference type="Proteomes" id="UP000708208">
    <property type="component" value="Unassembled WGS sequence"/>
</dbReference>
<evidence type="ECO:0000313" key="3">
    <source>
        <dbReference type="Proteomes" id="UP000708208"/>
    </source>
</evidence>
<name>A0A8J2K582_9HEXA</name>
<comment type="caution">
    <text evidence="2">The sequence shown here is derived from an EMBL/GenBank/DDBJ whole genome shotgun (WGS) entry which is preliminary data.</text>
</comment>
<dbReference type="AlphaFoldDB" id="A0A8J2K582"/>
<accession>A0A8J2K582</accession>
<proteinExistence type="predicted"/>
<reference evidence="2" key="1">
    <citation type="submission" date="2021-06" db="EMBL/GenBank/DDBJ databases">
        <authorList>
            <person name="Hodson N. C."/>
            <person name="Mongue J. A."/>
            <person name="Jaron S. K."/>
        </authorList>
    </citation>
    <scope>NUCLEOTIDE SEQUENCE</scope>
</reference>
<keyword evidence="3" id="KW-1185">Reference proteome</keyword>
<protein>
    <submittedName>
        <fullName evidence="2">Uncharacterized protein</fullName>
    </submittedName>
</protein>
<organism evidence="2 3">
    <name type="scientific">Allacma fusca</name>
    <dbReference type="NCBI Taxonomy" id="39272"/>
    <lineage>
        <taxon>Eukaryota</taxon>
        <taxon>Metazoa</taxon>
        <taxon>Ecdysozoa</taxon>
        <taxon>Arthropoda</taxon>
        <taxon>Hexapoda</taxon>
        <taxon>Collembola</taxon>
        <taxon>Symphypleona</taxon>
        <taxon>Sminthuridae</taxon>
        <taxon>Allacma</taxon>
    </lineage>
</organism>
<evidence type="ECO:0000256" key="1">
    <source>
        <dbReference type="SAM" id="MobiDB-lite"/>
    </source>
</evidence>
<dbReference type="EMBL" id="CAJVCH010232268">
    <property type="protein sequence ID" value="CAG7732477.1"/>
    <property type="molecule type" value="Genomic_DNA"/>
</dbReference>
<gene>
    <name evidence="2" type="ORF">AFUS01_LOCUS20995</name>
</gene>
<feature type="compositionally biased region" description="Acidic residues" evidence="1">
    <location>
        <begin position="8"/>
        <end position="50"/>
    </location>
</feature>
<feature type="region of interest" description="Disordered" evidence="1">
    <location>
        <begin position="1"/>
        <end position="59"/>
    </location>
</feature>
<sequence>FADKPINEDDEGIDTEGFYDSDDEPESELCDDEETDEDDSEYDVEDDFINDQDTMPLDS</sequence>
<feature type="non-terminal residue" evidence="2">
    <location>
        <position position="1"/>
    </location>
</feature>